<gene>
    <name evidence="1" type="ORF">MtrunA17_Chr8g0347241</name>
</gene>
<evidence type="ECO:0000313" key="2">
    <source>
        <dbReference type="Proteomes" id="UP000265566"/>
    </source>
</evidence>
<name>A0A396GLW1_MEDTR</name>
<dbReference type="PANTHER" id="PTHR48462:SF1">
    <property type="entry name" value="PROTEIN, PUTATIVE-RELATED"/>
    <property type="match status" value="1"/>
</dbReference>
<protein>
    <submittedName>
        <fullName evidence="1">Uncharacterized protein</fullName>
    </submittedName>
</protein>
<sequence>MILLFHIDDMHPVCRKVCLDTFKEHAVHCKELHGFKYKHDFVKNVIFDISKRVRVSVKKDGHVIFLTDSLDRRLKYGLANVMFYGLVGGKHVCVDLIGISPLVRLGVKAFMVGHTFLKVAPIKVVKQEKACSDNQHVFISFAFDIFGFLALEF</sequence>
<accession>A0A396GLW1</accession>
<dbReference type="PANTHER" id="PTHR48462">
    <property type="entry name" value="PROTEIN, PUTATIVE-RELATED"/>
    <property type="match status" value="1"/>
</dbReference>
<organism evidence="1 2">
    <name type="scientific">Medicago truncatula</name>
    <name type="common">Barrel medic</name>
    <name type="synonym">Medicago tribuloides</name>
    <dbReference type="NCBI Taxonomy" id="3880"/>
    <lineage>
        <taxon>Eukaryota</taxon>
        <taxon>Viridiplantae</taxon>
        <taxon>Streptophyta</taxon>
        <taxon>Embryophyta</taxon>
        <taxon>Tracheophyta</taxon>
        <taxon>Spermatophyta</taxon>
        <taxon>Magnoliopsida</taxon>
        <taxon>eudicotyledons</taxon>
        <taxon>Gunneridae</taxon>
        <taxon>Pentapetalae</taxon>
        <taxon>rosids</taxon>
        <taxon>fabids</taxon>
        <taxon>Fabales</taxon>
        <taxon>Fabaceae</taxon>
        <taxon>Papilionoideae</taxon>
        <taxon>50 kb inversion clade</taxon>
        <taxon>NPAAA clade</taxon>
        <taxon>Hologalegina</taxon>
        <taxon>IRL clade</taxon>
        <taxon>Trifolieae</taxon>
        <taxon>Medicago</taxon>
    </lineage>
</organism>
<reference evidence="2" key="1">
    <citation type="journal article" date="2018" name="Nat. Plants">
        <title>Whole-genome landscape of Medicago truncatula symbiotic genes.</title>
        <authorList>
            <person name="Pecrix Y."/>
            <person name="Staton S.E."/>
            <person name="Sallet E."/>
            <person name="Lelandais-Briere C."/>
            <person name="Moreau S."/>
            <person name="Carrere S."/>
            <person name="Blein T."/>
            <person name="Jardinaud M.F."/>
            <person name="Latrasse D."/>
            <person name="Zouine M."/>
            <person name="Zahm M."/>
            <person name="Kreplak J."/>
            <person name="Mayjonade B."/>
            <person name="Satge C."/>
            <person name="Perez M."/>
            <person name="Cauet S."/>
            <person name="Marande W."/>
            <person name="Chantry-Darmon C."/>
            <person name="Lopez-Roques C."/>
            <person name="Bouchez O."/>
            <person name="Berard A."/>
            <person name="Debelle F."/>
            <person name="Munos S."/>
            <person name="Bendahmane A."/>
            <person name="Berges H."/>
            <person name="Niebel A."/>
            <person name="Buitink J."/>
            <person name="Frugier F."/>
            <person name="Benhamed M."/>
            <person name="Crespi M."/>
            <person name="Gouzy J."/>
            <person name="Gamas P."/>
        </authorList>
    </citation>
    <scope>NUCLEOTIDE SEQUENCE [LARGE SCALE GENOMIC DNA]</scope>
    <source>
        <strain evidence="2">cv. Jemalong A17</strain>
    </source>
</reference>
<dbReference type="EMBL" id="PSQE01000008">
    <property type="protein sequence ID" value="RHN39747.1"/>
    <property type="molecule type" value="Genomic_DNA"/>
</dbReference>
<evidence type="ECO:0000313" key="1">
    <source>
        <dbReference type="EMBL" id="RHN39747.1"/>
    </source>
</evidence>
<dbReference type="Proteomes" id="UP000265566">
    <property type="component" value="Chromosome 8"/>
</dbReference>
<comment type="caution">
    <text evidence="1">The sequence shown here is derived from an EMBL/GenBank/DDBJ whole genome shotgun (WGS) entry which is preliminary data.</text>
</comment>
<dbReference type="AlphaFoldDB" id="A0A396GLW1"/>
<dbReference type="Gramene" id="rna45808">
    <property type="protein sequence ID" value="RHN39747.1"/>
    <property type="gene ID" value="gene45808"/>
</dbReference>
<proteinExistence type="predicted"/>